<reference evidence="1" key="1">
    <citation type="submission" date="2024-01" db="EMBL/GenBank/DDBJ databases">
        <title>Bank of Algae and Cyanobacteria of the Azores (BACA) strain genomes.</title>
        <authorList>
            <person name="Luz R."/>
            <person name="Cordeiro R."/>
            <person name="Fonseca A."/>
            <person name="Goncalves V."/>
        </authorList>
    </citation>
    <scope>NUCLEOTIDE SEQUENCE</scope>
    <source>
        <strain evidence="1">BACA0141</strain>
    </source>
</reference>
<organism evidence="1 2">
    <name type="scientific">Tumidithrix elongata BACA0141</name>
    <dbReference type="NCBI Taxonomy" id="2716417"/>
    <lineage>
        <taxon>Bacteria</taxon>
        <taxon>Bacillati</taxon>
        <taxon>Cyanobacteriota</taxon>
        <taxon>Cyanophyceae</taxon>
        <taxon>Pseudanabaenales</taxon>
        <taxon>Pseudanabaenaceae</taxon>
        <taxon>Tumidithrix</taxon>
        <taxon>Tumidithrix elongata</taxon>
    </lineage>
</organism>
<evidence type="ECO:0000313" key="1">
    <source>
        <dbReference type="EMBL" id="MEE3718529.1"/>
    </source>
</evidence>
<accession>A0AAW9Q3R1</accession>
<dbReference type="AlphaFoldDB" id="A0AAW9Q3R1"/>
<protein>
    <submittedName>
        <fullName evidence="1">Uncharacterized protein</fullName>
    </submittedName>
</protein>
<comment type="caution">
    <text evidence="1">The sequence shown here is derived from an EMBL/GenBank/DDBJ whole genome shotgun (WGS) entry which is preliminary data.</text>
</comment>
<dbReference type="EMBL" id="JAZBJZ010000081">
    <property type="protein sequence ID" value="MEE3718529.1"/>
    <property type="molecule type" value="Genomic_DNA"/>
</dbReference>
<evidence type="ECO:0000313" key="2">
    <source>
        <dbReference type="Proteomes" id="UP001333818"/>
    </source>
</evidence>
<dbReference type="Proteomes" id="UP001333818">
    <property type="component" value="Unassembled WGS sequence"/>
</dbReference>
<gene>
    <name evidence="1" type="ORF">V2H45_17455</name>
</gene>
<sequence>MTKGIPEKCKKCAMLSAAQAQEIHGSDGDRCWDPAVCYSRRSYARHRDRRNLIRSRKRDNTSEDLVVNVDEFASIFWAVLVVYRRSGTDTPIHAIATEVWKGQEKFAAISPIHCAGMVASQVHTYIQKMLVLLESNYGIKKFASQERLDPWLCPLRPCPCHPQKD</sequence>
<proteinExistence type="predicted"/>
<name>A0AAW9Q3R1_9CYAN</name>
<dbReference type="RefSeq" id="WP_330484961.1">
    <property type="nucleotide sequence ID" value="NZ_JAZBJZ010000081.1"/>
</dbReference>
<keyword evidence="2" id="KW-1185">Reference proteome</keyword>